<comment type="caution">
    <text evidence="6">The sequence shown here is derived from an EMBL/GenBank/DDBJ whole genome shotgun (WGS) entry which is preliminary data.</text>
</comment>
<keyword evidence="7" id="KW-1185">Reference proteome</keyword>
<keyword evidence="3" id="KW-0804">Transcription</keyword>
<evidence type="ECO:0000313" key="7">
    <source>
        <dbReference type="Proteomes" id="UP001157134"/>
    </source>
</evidence>
<dbReference type="RefSeq" id="WP_284297580.1">
    <property type="nucleotide sequence ID" value="NZ_BSSV01000003.1"/>
</dbReference>
<dbReference type="PANTHER" id="PTHR47506">
    <property type="entry name" value="TRANSCRIPTIONAL REGULATORY PROTEIN"/>
    <property type="match status" value="1"/>
</dbReference>
<dbReference type="InterPro" id="IPR001647">
    <property type="entry name" value="HTH_TetR"/>
</dbReference>
<evidence type="ECO:0000313" key="6">
    <source>
        <dbReference type="EMBL" id="GLX85455.1"/>
    </source>
</evidence>
<evidence type="ECO:0000256" key="1">
    <source>
        <dbReference type="ARBA" id="ARBA00023015"/>
    </source>
</evidence>
<evidence type="ECO:0000259" key="5">
    <source>
        <dbReference type="PROSITE" id="PS50977"/>
    </source>
</evidence>
<evidence type="ECO:0000256" key="3">
    <source>
        <dbReference type="ARBA" id="ARBA00023163"/>
    </source>
</evidence>
<dbReference type="InterPro" id="IPR036271">
    <property type="entry name" value="Tet_transcr_reg_TetR-rel_C_sf"/>
</dbReference>
<dbReference type="InterPro" id="IPR009057">
    <property type="entry name" value="Homeodomain-like_sf"/>
</dbReference>
<dbReference type="PANTHER" id="PTHR47506:SF6">
    <property type="entry name" value="HTH-TYPE TRANSCRIPTIONAL REPRESSOR NEMR"/>
    <property type="match status" value="1"/>
</dbReference>
<organism evidence="6 7">
    <name type="scientific">Thalassotalea loyana</name>
    <dbReference type="NCBI Taxonomy" id="280483"/>
    <lineage>
        <taxon>Bacteria</taxon>
        <taxon>Pseudomonadati</taxon>
        <taxon>Pseudomonadota</taxon>
        <taxon>Gammaproteobacteria</taxon>
        <taxon>Alteromonadales</taxon>
        <taxon>Colwelliaceae</taxon>
        <taxon>Thalassotalea</taxon>
    </lineage>
</organism>
<sequence>MARIRRSEKTREQLLKEGINLLSEHGYHGTGLKLILDTVNVPKGSFYNYFSSKEHFVAEILNTYANQLLVKFDAHIAQSSLSPIALIEQVYDFMVDSFEQESHLKGCLLGNMAAEIGGHSELCRESMRATVVEWKKRMVSIIEMAQAQGQIRTDVEAAQLADLLWCTWEGALLKMKIESSTDTVRQTLHLLLRQLLVPTT</sequence>
<dbReference type="PROSITE" id="PS50977">
    <property type="entry name" value="HTH_TETR_2"/>
    <property type="match status" value="1"/>
</dbReference>
<gene>
    <name evidence="6" type="ORF">tloyanaT_17070</name>
</gene>
<proteinExistence type="predicted"/>
<dbReference type="Proteomes" id="UP001157134">
    <property type="component" value="Unassembled WGS sequence"/>
</dbReference>
<dbReference type="Gene3D" id="1.10.357.10">
    <property type="entry name" value="Tetracycline Repressor, domain 2"/>
    <property type="match status" value="1"/>
</dbReference>
<keyword evidence="1" id="KW-0805">Transcription regulation</keyword>
<dbReference type="Pfam" id="PF00440">
    <property type="entry name" value="TetR_N"/>
    <property type="match status" value="1"/>
</dbReference>
<dbReference type="Pfam" id="PF16925">
    <property type="entry name" value="TetR_C_13"/>
    <property type="match status" value="1"/>
</dbReference>
<dbReference type="SUPFAM" id="SSF46689">
    <property type="entry name" value="Homeodomain-like"/>
    <property type="match status" value="1"/>
</dbReference>
<reference evidence="6 7" key="1">
    <citation type="submission" date="2023-03" db="EMBL/GenBank/DDBJ databases">
        <title>Thalassotalea loyana LMG 22536T draft genome sequence.</title>
        <authorList>
            <person name="Sawabe T."/>
        </authorList>
    </citation>
    <scope>NUCLEOTIDE SEQUENCE [LARGE SCALE GENOMIC DNA]</scope>
    <source>
        <strain evidence="6 7">LMG 22536</strain>
    </source>
</reference>
<dbReference type="EMBL" id="BSSV01000003">
    <property type="protein sequence ID" value="GLX85455.1"/>
    <property type="molecule type" value="Genomic_DNA"/>
</dbReference>
<dbReference type="PRINTS" id="PR00455">
    <property type="entry name" value="HTHTETR"/>
</dbReference>
<dbReference type="InterPro" id="IPR011075">
    <property type="entry name" value="TetR_C"/>
</dbReference>
<dbReference type="SUPFAM" id="SSF48498">
    <property type="entry name" value="Tetracyclin repressor-like, C-terminal domain"/>
    <property type="match status" value="1"/>
</dbReference>
<evidence type="ECO:0000256" key="4">
    <source>
        <dbReference type="PROSITE-ProRule" id="PRU00335"/>
    </source>
</evidence>
<keyword evidence="2 4" id="KW-0238">DNA-binding</keyword>
<protein>
    <submittedName>
        <fullName evidence="6">TetR family transcriptional regulator</fullName>
    </submittedName>
</protein>
<name>A0ABQ6HBF4_9GAMM</name>
<evidence type="ECO:0000256" key="2">
    <source>
        <dbReference type="ARBA" id="ARBA00023125"/>
    </source>
</evidence>
<feature type="domain" description="HTH tetR-type" evidence="5">
    <location>
        <begin position="8"/>
        <end position="68"/>
    </location>
</feature>
<feature type="DNA-binding region" description="H-T-H motif" evidence="4">
    <location>
        <begin position="31"/>
        <end position="50"/>
    </location>
</feature>
<accession>A0ABQ6HBF4</accession>